<dbReference type="AlphaFoldDB" id="A0AA87B9F6"/>
<accession>A0AA87B9F6</accession>
<gene>
    <name evidence="1" type="ORF">AYBTSS11_LOCUS29175</name>
</gene>
<dbReference type="EMBL" id="OY731407">
    <property type="protein sequence ID" value="CAJ1977029.1"/>
    <property type="molecule type" value="Genomic_DNA"/>
</dbReference>
<name>A0AA87B9F6_9FABA</name>
<evidence type="ECO:0000313" key="1">
    <source>
        <dbReference type="EMBL" id="CAJ1977029.1"/>
    </source>
</evidence>
<evidence type="ECO:0000313" key="2">
    <source>
        <dbReference type="Proteomes" id="UP001189624"/>
    </source>
</evidence>
<organism evidence="1 2">
    <name type="scientific">Sphenostylis stenocarpa</name>
    <dbReference type="NCBI Taxonomy" id="92480"/>
    <lineage>
        <taxon>Eukaryota</taxon>
        <taxon>Viridiplantae</taxon>
        <taxon>Streptophyta</taxon>
        <taxon>Embryophyta</taxon>
        <taxon>Tracheophyta</taxon>
        <taxon>Spermatophyta</taxon>
        <taxon>Magnoliopsida</taxon>
        <taxon>eudicotyledons</taxon>
        <taxon>Gunneridae</taxon>
        <taxon>Pentapetalae</taxon>
        <taxon>rosids</taxon>
        <taxon>fabids</taxon>
        <taxon>Fabales</taxon>
        <taxon>Fabaceae</taxon>
        <taxon>Papilionoideae</taxon>
        <taxon>50 kb inversion clade</taxon>
        <taxon>NPAAA clade</taxon>
        <taxon>indigoferoid/millettioid clade</taxon>
        <taxon>Phaseoleae</taxon>
        <taxon>Sphenostylis</taxon>
    </lineage>
</organism>
<dbReference type="Proteomes" id="UP001189624">
    <property type="component" value="Chromosome 10"/>
</dbReference>
<protein>
    <submittedName>
        <fullName evidence="1">Uncharacterized protein</fullName>
    </submittedName>
</protein>
<sequence>MASNFNAVGQMKELHKPEPEAMQNALWCPVWPILRRKVIYNDSLVLWLLIV</sequence>
<reference evidence="1" key="1">
    <citation type="submission" date="2023-10" db="EMBL/GenBank/DDBJ databases">
        <authorList>
            <person name="Domelevo Entfellner J.-B."/>
        </authorList>
    </citation>
    <scope>NUCLEOTIDE SEQUENCE</scope>
</reference>
<proteinExistence type="predicted"/>
<dbReference type="Gramene" id="rna-AYBTSS11_LOCUS29175">
    <property type="protein sequence ID" value="CAJ1977029.1"/>
    <property type="gene ID" value="gene-AYBTSS11_LOCUS29175"/>
</dbReference>
<keyword evidence="2" id="KW-1185">Reference proteome</keyword>